<evidence type="ECO:0000256" key="11">
    <source>
        <dbReference type="ARBA" id="ARBA00023014"/>
    </source>
</evidence>
<dbReference type="GO" id="GO:0019285">
    <property type="term" value="P:glycine betaine biosynthetic process from choline"/>
    <property type="evidence" value="ECO:0007669"/>
    <property type="project" value="UniProtKB-UniPathway"/>
</dbReference>
<evidence type="ECO:0000256" key="3">
    <source>
        <dbReference type="ARBA" id="ARBA00004866"/>
    </source>
</evidence>
<comment type="caution">
    <text evidence="14">The sequence shown here is derived from an EMBL/GenBank/DDBJ whole genome shotgun (WGS) entry which is preliminary data.</text>
</comment>
<dbReference type="Pfam" id="PF00355">
    <property type="entry name" value="Rieske"/>
    <property type="match status" value="1"/>
</dbReference>
<dbReference type="PANTHER" id="PTHR43756">
    <property type="entry name" value="CHOLINE MONOOXYGENASE, CHLOROPLASTIC"/>
    <property type="match status" value="1"/>
</dbReference>
<accession>A0A815BLH3</accession>
<evidence type="ECO:0000256" key="7">
    <source>
        <dbReference type="ARBA" id="ARBA00022714"/>
    </source>
</evidence>
<dbReference type="GO" id="GO:0005506">
    <property type="term" value="F:iron ion binding"/>
    <property type="evidence" value="ECO:0007669"/>
    <property type="project" value="InterPro"/>
</dbReference>
<dbReference type="GO" id="GO:0051537">
    <property type="term" value="F:2 iron, 2 sulfur cluster binding"/>
    <property type="evidence" value="ECO:0007669"/>
    <property type="project" value="UniProtKB-KW"/>
</dbReference>
<evidence type="ECO:0000256" key="6">
    <source>
        <dbReference type="ARBA" id="ARBA00014931"/>
    </source>
</evidence>
<name>A0A815BLH3_9BILA</name>
<dbReference type="Proteomes" id="UP000663834">
    <property type="component" value="Unassembled WGS sequence"/>
</dbReference>
<evidence type="ECO:0000313" key="14">
    <source>
        <dbReference type="EMBL" id="CAF1271745.1"/>
    </source>
</evidence>
<comment type="pathway">
    <text evidence="3">Amine and polyamine biosynthesis; betaine biosynthesis via choline pathway; betaine aldehyde from choline (monooxygenase route): step 1/1.</text>
</comment>
<reference evidence="14" key="1">
    <citation type="submission" date="2021-02" db="EMBL/GenBank/DDBJ databases">
        <authorList>
            <person name="Nowell W R."/>
        </authorList>
    </citation>
    <scope>NUCLEOTIDE SEQUENCE</scope>
</reference>
<dbReference type="EC" id="1.14.15.7" evidence="5"/>
<comment type="catalytic activity">
    <reaction evidence="12">
        <text>choline + 2 reduced [2Fe-2S]-[ferredoxin] + O2 + 2 H(+) = betaine aldehyde hydrate + 2 oxidized [2Fe-2S]-[ferredoxin] + H2O</text>
        <dbReference type="Rhea" id="RHEA:17769"/>
        <dbReference type="Rhea" id="RHEA-COMP:10000"/>
        <dbReference type="Rhea" id="RHEA-COMP:10001"/>
        <dbReference type="ChEBI" id="CHEBI:15354"/>
        <dbReference type="ChEBI" id="CHEBI:15377"/>
        <dbReference type="ChEBI" id="CHEBI:15378"/>
        <dbReference type="ChEBI" id="CHEBI:15379"/>
        <dbReference type="ChEBI" id="CHEBI:15870"/>
        <dbReference type="ChEBI" id="CHEBI:33737"/>
        <dbReference type="ChEBI" id="CHEBI:33738"/>
        <dbReference type="EC" id="1.14.15.7"/>
    </reaction>
</comment>
<dbReference type="Gene3D" id="3.90.380.10">
    <property type="entry name" value="Naphthalene 1,2-dioxygenase Alpha Subunit, Chain A, domain 1"/>
    <property type="match status" value="2"/>
</dbReference>
<sequence>MKTCLSSNKTQLEHLLQSWSSKVPVERALTLPSGFYTSRDLFELERYAIFGQNWLLAARKSQLNSPGDYLTDRFLSEPYLINLDKSSTLLAHYNVCCHHGMCLLKDKQGHLETNEIICPYHGWIYDLNGRLKKAFRLKTIEEFKASKIRLQTIDIQTVDIQTVGPFIYLNFNLLNNDTIKNDTSHLEYIHRKYLASTKYEQLEYVSRKSYHIKCNWKVFVDNYLDGGYHVPIAHKQLGSILNLNEYKTVIDHPKTSVQYCTGSQRTEGNVIFAFIYPNLMINRYGPFMDTNLVEPIDERNCVVHMDYYYCPKSTTKEVEEKSQKDSEVVQGEDIYLCENVQIGLESQAYNSGRYVPTVEHAMHDFHTTLFDQLEHYYNNHVK</sequence>
<dbReference type="SUPFAM" id="SSF50022">
    <property type="entry name" value="ISP domain"/>
    <property type="match status" value="1"/>
</dbReference>
<dbReference type="SUPFAM" id="SSF55961">
    <property type="entry name" value="Bet v1-like"/>
    <property type="match status" value="1"/>
</dbReference>
<evidence type="ECO:0000259" key="13">
    <source>
        <dbReference type="PROSITE" id="PS51296"/>
    </source>
</evidence>
<dbReference type="PRINTS" id="PR00090">
    <property type="entry name" value="RNGDIOXGNASE"/>
</dbReference>
<dbReference type="InterPro" id="IPR015879">
    <property type="entry name" value="Ring_hydroxy_dOase_asu_C_dom"/>
</dbReference>
<organism evidence="14 15">
    <name type="scientific">Rotaria magnacalcarata</name>
    <dbReference type="NCBI Taxonomy" id="392030"/>
    <lineage>
        <taxon>Eukaryota</taxon>
        <taxon>Metazoa</taxon>
        <taxon>Spiralia</taxon>
        <taxon>Gnathifera</taxon>
        <taxon>Rotifera</taxon>
        <taxon>Eurotatoria</taxon>
        <taxon>Bdelloidea</taxon>
        <taxon>Philodinida</taxon>
        <taxon>Philodinidae</taxon>
        <taxon>Rotaria</taxon>
    </lineage>
</organism>
<evidence type="ECO:0000256" key="12">
    <source>
        <dbReference type="ARBA" id="ARBA00049097"/>
    </source>
</evidence>
<dbReference type="PANTHER" id="PTHR43756:SF5">
    <property type="entry name" value="CHOLINE MONOOXYGENASE, CHLOROPLASTIC"/>
    <property type="match status" value="1"/>
</dbReference>
<keyword evidence="10" id="KW-0408">Iron</keyword>
<evidence type="ECO:0000256" key="2">
    <source>
        <dbReference type="ARBA" id="ARBA00002149"/>
    </source>
</evidence>
<dbReference type="PROSITE" id="PS51296">
    <property type="entry name" value="RIESKE"/>
    <property type="match status" value="1"/>
</dbReference>
<dbReference type="AlphaFoldDB" id="A0A815BLH3"/>
<dbReference type="CDD" id="cd03469">
    <property type="entry name" value="Rieske_RO_Alpha_N"/>
    <property type="match status" value="1"/>
</dbReference>
<gene>
    <name evidence="14" type="ORF">KQP761_LOCUS3323</name>
</gene>
<keyword evidence="8" id="KW-0479">Metal-binding</keyword>
<comment type="function">
    <text evidence="2">Catalyzes the first step of the osmoprotectant glycine betaine synthesis.</text>
</comment>
<keyword evidence="7" id="KW-0001">2Fe-2S</keyword>
<dbReference type="InterPro" id="IPR036922">
    <property type="entry name" value="Rieske_2Fe-2S_sf"/>
</dbReference>
<dbReference type="Gene3D" id="2.102.10.10">
    <property type="entry name" value="Rieske [2Fe-2S] iron-sulphur domain"/>
    <property type="match status" value="1"/>
</dbReference>
<dbReference type="InterPro" id="IPR001663">
    <property type="entry name" value="Rng_hydr_dOase-A"/>
</dbReference>
<evidence type="ECO:0000256" key="8">
    <source>
        <dbReference type="ARBA" id="ARBA00022723"/>
    </source>
</evidence>
<proteinExistence type="inferred from homology"/>
<dbReference type="Pfam" id="PF00848">
    <property type="entry name" value="Ring_hydroxyl_A"/>
    <property type="match status" value="1"/>
</dbReference>
<evidence type="ECO:0000313" key="15">
    <source>
        <dbReference type="Proteomes" id="UP000663834"/>
    </source>
</evidence>
<evidence type="ECO:0000256" key="9">
    <source>
        <dbReference type="ARBA" id="ARBA00023002"/>
    </source>
</evidence>
<dbReference type="InterPro" id="IPR017941">
    <property type="entry name" value="Rieske_2Fe-2S"/>
</dbReference>
<protein>
    <recommendedName>
        <fullName evidence="6">Choline monooxygenase, chloroplastic</fullName>
        <ecNumber evidence="5">1.14.15.7</ecNumber>
    </recommendedName>
</protein>
<comment type="cofactor">
    <cofactor evidence="1">
        <name>Fe cation</name>
        <dbReference type="ChEBI" id="CHEBI:24875"/>
    </cofactor>
</comment>
<evidence type="ECO:0000256" key="5">
    <source>
        <dbReference type="ARBA" id="ARBA00012763"/>
    </source>
</evidence>
<dbReference type="UniPathway" id="UPA00529">
    <property type="reaction ID" value="UER00430"/>
</dbReference>
<keyword evidence="11" id="KW-0411">Iron-sulfur</keyword>
<feature type="domain" description="Rieske" evidence="13">
    <location>
        <begin position="54"/>
        <end position="169"/>
    </location>
</feature>
<comment type="similarity">
    <text evidence="4">Belongs to the choline monooxygenase family.</text>
</comment>
<dbReference type="GO" id="GO:0019133">
    <property type="term" value="F:choline monooxygenase activity"/>
    <property type="evidence" value="ECO:0007669"/>
    <property type="project" value="UniProtKB-EC"/>
</dbReference>
<dbReference type="EMBL" id="CAJNOW010000323">
    <property type="protein sequence ID" value="CAF1271745.1"/>
    <property type="molecule type" value="Genomic_DNA"/>
</dbReference>
<dbReference type="OrthoDB" id="426882at2759"/>
<evidence type="ECO:0000256" key="4">
    <source>
        <dbReference type="ARBA" id="ARBA00010848"/>
    </source>
</evidence>
<keyword evidence="9" id="KW-0560">Oxidoreductase</keyword>
<evidence type="ECO:0000256" key="10">
    <source>
        <dbReference type="ARBA" id="ARBA00023004"/>
    </source>
</evidence>
<evidence type="ECO:0000256" key="1">
    <source>
        <dbReference type="ARBA" id="ARBA00001962"/>
    </source>
</evidence>